<organism evidence="2 3">
    <name type="scientific">Datura stramonium</name>
    <name type="common">Jimsonweed</name>
    <name type="synonym">Common thornapple</name>
    <dbReference type="NCBI Taxonomy" id="4076"/>
    <lineage>
        <taxon>Eukaryota</taxon>
        <taxon>Viridiplantae</taxon>
        <taxon>Streptophyta</taxon>
        <taxon>Embryophyta</taxon>
        <taxon>Tracheophyta</taxon>
        <taxon>Spermatophyta</taxon>
        <taxon>Magnoliopsida</taxon>
        <taxon>eudicotyledons</taxon>
        <taxon>Gunneridae</taxon>
        <taxon>Pentapetalae</taxon>
        <taxon>asterids</taxon>
        <taxon>lamiids</taxon>
        <taxon>Solanales</taxon>
        <taxon>Solanaceae</taxon>
        <taxon>Solanoideae</taxon>
        <taxon>Datureae</taxon>
        <taxon>Datura</taxon>
    </lineage>
</organism>
<dbReference type="PANTHER" id="PTHR34067">
    <property type="entry name" value="OS04G0193200 PROTEIN"/>
    <property type="match status" value="1"/>
</dbReference>
<dbReference type="EMBL" id="JACEIK010000596">
    <property type="protein sequence ID" value="MCD7459570.1"/>
    <property type="molecule type" value="Genomic_DNA"/>
</dbReference>
<feature type="compositionally biased region" description="Basic and acidic residues" evidence="1">
    <location>
        <begin position="10"/>
        <end position="22"/>
    </location>
</feature>
<keyword evidence="3" id="KW-1185">Reference proteome</keyword>
<protein>
    <submittedName>
        <fullName evidence="2">Uncharacterized protein</fullName>
    </submittedName>
</protein>
<comment type="caution">
    <text evidence="2">The sequence shown here is derived from an EMBL/GenBank/DDBJ whole genome shotgun (WGS) entry which is preliminary data.</text>
</comment>
<name>A0ABS8SL91_DATST</name>
<evidence type="ECO:0000313" key="2">
    <source>
        <dbReference type="EMBL" id="MCD7459570.1"/>
    </source>
</evidence>
<sequence length="375" mass="42161">MNYHQAGKRNSRDEKTQSWDKKDPVLHGSSAWICISLQKGCYALSANWGIRSCAMRPTKRDPHSTMKDNSSETESLREYSQEDKLESDDLIQVEKQDNSHHSIRIGICGENSLYENTAVESADVRSSSGLKETFSYNPEMVADLDLGEHAFRAEINNSASAGLSLNVSGGVLAQQTDLATGDSDQLSLSRKASSRDDPLKVVKQMGYRMKAERFTWSTRRLMKGLQESWQKKNKTRTDLFQKVTIEHQWQDSQLVPSQRSVDLNVENQQWQDSQLAANGKTLAEPSQRRVDLNVENQPVREKQTGELLTENLDEQNKKIAQLASYPFGDYWSDPCLGVAYKTLTGAIPLYPLVVTFSDAVSGVGGVYNWLKIDRS</sequence>
<feature type="region of interest" description="Disordered" evidence="1">
    <location>
        <begin position="55"/>
        <end position="85"/>
    </location>
</feature>
<dbReference type="Proteomes" id="UP000823775">
    <property type="component" value="Unassembled WGS sequence"/>
</dbReference>
<evidence type="ECO:0000313" key="3">
    <source>
        <dbReference type="Proteomes" id="UP000823775"/>
    </source>
</evidence>
<evidence type="ECO:0000256" key="1">
    <source>
        <dbReference type="SAM" id="MobiDB-lite"/>
    </source>
</evidence>
<dbReference type="InterPro" id="IPR038945">
    <property type="entry name" value="MBD13-like"/>
</dbReference>
<dbReference type="PANTHER" id="PTHR34067:SF20">
    <property type="entry name" value="OS08G0206700 PROTEIN"/>
    <property type="match status" value="1"/>
</dbReference>
<proteinExistence type="predicted"/>
<gene>
    <name evidence="2" type="ORF">HAX54_041338</name>
</gene>
<feature type="region of interest" description="Disordered" evidence="1">
    <location>
        <begin position="1"/>
        <end position="22"/>
    </location>
</feature>
<accession>A0ABS8SL91</accession>
<feature type="compositionally biased region" description="Basic and acidic residues" evidence="1">
    <location>
        <begin position="58"/>
        <end position="84"/>
    </location>
</feature>
<reference evidence="2 3" key="1">
    <citation type="journal article" date="2021" name="BMC Genomics">
        <title>Datura genome reveals duplications of psychoactive alkaloid biosynthetic genes and high mutation rate following tissue culture.</title>
        <authorList>
            <person name="Rajewski A."/>
            <person name="Carter-House D."/>
            <person name="Stajich J."/>
            <person name="Litt A."/>
        </authorList>
    </citation>
    <scope>NUCLEOTIDE SEQUENCE [LARGE SCALE GENOMIC DNA]</scope>
    <source>
        <strain evidence="2">AR-01</strain>
    </source>
</reference>